<keyword evidence="7" id="KW-1185">Reference proteome</keyword>
<dbReference type="Pfam" id="PF03793">
    <property type="entry name" value="PASTA"/>
    <property type="match status" value="1"/>
</dbReference>
<dbReference type="SUPFAM" id="SSF56601">
    <property type="entry name" value="beta-lactamase/transpeptidase-like"/>
    <property type="match status" value="1"/>
</dbReference>
<accession>A0ABP8LSG5</accession>
<evidence type="ECO:0000259" key="5">
    <source>
        <dbReference type="PROSITE" id="PS51178"/>
    </source>
</evidence>
<dbReference type="PANTHER" id="PTHR30627:SF1">
    <property type="entry name" value="PEPTIDOGLYCAN D,D-TRANSPEPTIDASE FTSI"/>
    <property type="match status" value="1"/>
</dbReference>
<dbReference type="InterPro" id="IPR005543">
    <property type="entry name" value="PASTA_dom"/>
</dbReference>
<dbReference type="Proteomes" id="UP001501508">
    <property type="component" value="Unassembled WGS sequence"/>
</dbReference>
<dbReference type="InterPro" id="IPR005311">
    <property type="entry name" value="PBP_dimer"/>
</dbReference>
<gene>
    <name evidence="6" type="ORF">GCM10023091_11670</name>
</gene>
<keyword evidence="2" id="KW-0378">Hydrolase</keyword>
<dbReference type="Gene3D" id="3.90.1310.10">
    <property type="entry name" value="Penicillin-binding protein 2a (Domain 2)"/>
    <property type="match status" value="1"/>
</dbReference>
<keyword evidence="4" id="KW-1133">Transmembrane helix</keyword>
<dbReference type="SUPFAM" id="SSF56519">
    <property type="entry name" value="Penicillin binding protein dimerisation domain"/>
    <property type="match status" value="1"/>
</dbReference>
<dbReference type="InterPro" id="IPR001460">
    <property type="entry name" value="PCN-bd_Tpept"/>
</dbReference>
<dbReference type="PROSITE" id="PS51178">
    <property type="entry name" value="PASTA"/>
    <property type="match status" value="1"/>
</dbReference>
<evidence type="ECO:0000256" key="2">
    <source>
        <dbReference type="ARBA" id="ARBA00022645"/>
    </source>
</evidence>
<reference evidence="7" key="1">
    <citation type="journal article" date="2019" name="Int. J. Syst. Evol. Microbiol.">
        <title>The Global Catalogue of Microorganisms (GCM) 10K type strain sequencing project: providing services to taxonomists for standard genome sequencing and annotation.</title>
        <authorList>
            <consortium name="The Broad Institute Genomics Platform"/>
            <consortium name="The Broad Institute Genome Sequencing Center for Infectious Disease"/>
            <person name="Wu L."/>
            <person name="Ma J."/>
        </authorList>
    </citation>
    <scope>NUCLEOTIDE SEQUENCE [LARGE SCALE GENOMIC DNA]</scope>
    <source>
        <strain evidence="7">JCM 31920</strain>
    </source>
</reference>
<dbReference type="PANTHER" id="PTHR30627">
    <property type="entry name" value="PEPTIDOGLYCAN D,D-TRANSPEPTIDASE"/>
    <property type="match status" value="1"/>
</dbReference>
<feature type="domain" description="PASTA" evidence="5">
    <location>
        <begin position="660"/>
        <end position="715"/>
    </location>
</feature>
<name>A0ABP8LSG5_9BACT</name>
<protein>
    <submittedName>
        <fullName evidence="6">Penicillin-binding protein</fullName>
    </submittedName>
</protein>
<keyword evidence="3 4" id="KW-0472">Membrane</keyword>
<dbReference type="InterPro" id="IPR036138">
    <property type="entry name" value="PBP_dimer_sf"/>
</dbReference>
<dbReference type="RefSeq" id="WP_345027222.1">
    <property type="nucleotide sequence ID" value="NZ_BAABEY010000012.1"/>
</dbReference>
<keyword evidence="4" id="KW-0812">Transmembrane</keyword>
<evidence type="ECO:0000256" key="1">
    <source>
        <dbReference type="ARBA" id="ARBA00004370"/>
    </source>
</evidence>
<evidence type="ECO:0000256" key="4">
    <source>
        <dbReference type="SAM" id="Phobius"/>
    </source>
</evidence>
<sequence length="715" mass="78976">MSKAIKGGKSNKQILILRAYLVTGMMAVLGLAVFVKLIGIQYFDKYDGKTWKERAEASKEREIKIPALRGNIYSSDSSVLATSLPFYHVGMDVKTADSSYFEAHIKAFCASFAAQYPDGKSAATLEREIRSKRKRSAKSSRYMRLIPGTVNHFEREQIKKLPFFASAKGGGGGVFETVPLRYKPFGQMASRTIGTHSAEKSKSVGIEASFNTFLAGKGGTQLVEVAEKNMKIPIGDFIERPVPGMDVYTTLDMNIQDFAETALKKAVLNFNADNGCVVVMEVSTGEIKALVNFTNDNGVLKDIFNYALQNASDPGSTFKLATLMAATEEGNFNINQEMVNTGSGKYRLTRNITISDVRNFGYGTISAKKVLEVSSNVGTVLLAQKYFGKNPSKYSEYLDRFQLRGQTGIPMEGEVASQIKKPSDKNWNKVISLPFISHGYEMKVTPLKMLTFYNAVANNGFMVRPMLVRKIRSNQEIVEEYKPQVSKERIASESTIRQMKEALAGVVANGTAHKINSPYYSIAGKTGTAQLNGPKGPEEGKYHASFAGFFPLDKPKYSMIISINNPKGYSLSSLYGGSVSAPVFKEIADRIYLYDVSLHNSPAIKPQKQTEGESLYLAGYSNDLNAIASELKLARQPTVENQWITGKIKGRESSVWQKKYPAEIRLPDVSGMNLRDALFLLENKGYKVLFQGSGKVVSQDYRENGALKEVLLTLK</sequence>
<dbReference type="Gene3D" id="3.30.450.330">
    <property type="match status" value="1"/>
</dbReference>
<keyword evidence="2" id="KW-0121">Carboxypeptidase</keyword>
<comment type="caution">
    <text evidence="6">The sequence shown here is derived from an EMBL/GenBank/DDBJ whole genome shotgun (WGS) entry which is preliminary data.</text>
</comment>
<dbReference type="SUPFAM" id="SSF54184">
    <property type="entry name" value="Penicillin-binding protein 2x (pbp-2x), c-terminal domain"/>
    <property type="match status" value="1"/>
</dbReference>
<evidence type="ECO:0000313" key="6">
    <source>
        <dbReference type="EMBL" id="GAA4435370.1"/>
    </source>
</evidence>
<dbReference type="Pfam" id="PF03717">
    <property type="entry name" value="PBP_dimer"/>
    <property type="match status" value="1"/>
</dbReference>
<dbReference type="Gene3D" id="3.40.710.10">
    <property type="entry name" value="DD-peptidase/beta-lactamase superfamily"/>
    <property type="match status" value="1"/>
</dbReference>
<comment type="subcellular location">
    <subcellularLocation>
        <location evidence="1">Membrane</location>
    </subcellularLocation>
</comment>
<organism evidence="6 7">
    <name type="scientific">Ravibacter arvi</name>
    <dbReference type="NCBI Taxonomy" id="2051041"/>
    <lineage>
        <taxon>Bacteria</taxon>
        <taxon>Pseudomonadati</taxon>
        <taxon>Bacteroidota</taxon>
        <taxon>Cytophagia</taxon>
        <taxon>Cytophagales</taxon>
        <taxon>Spirosomataceae</taxon>
        <taxon>Ravibacter</taxon>
    </lineage>
</organism>
<evidence type="ECO:0000256" key="3">
    <source>
        <dbReference type="ARBA" id="ARBA00023136"/>
    </source>
</evidence>
<dbReference type="InterPro" id="IPR050515">
    <property type="entry name" value="Beta-lactam/transpept"/>
</dbReference>
<evidence type="ECO:0000313" key="7">
    <source>
        <dbReference type="Proteomes" id="UP001501508"/>
    </source>
</evidence>
<dbReference type="Pfam" id="PF00905">
    <property type="entry name" value="Transpeptidase"/>
    <property type="match status" value="1"/>
</dbReference>
<proteinExistence type="predicted"/>
<keyword evidence="2" id="KW-0645">Protease</keyword>
<feature type="transmembrane region" description="Helical" evidence="4">
    <location>
        <begin position="20"/>
        <end position="43"/>
    </location>
</feature>
<dbReference type="EMBL" id="BAABEY010000012">
    <property type="protein sequence ID" value="GAA4435370.1"/>
    <property type="molecule type" value="Genomic_DNA"/>
</dbReference>
<dbReference type="InterPro" id="IPR012338">
    <property type="entry name" value="Beta-lactam/transpept-like"/>
</dbReference>